<dbReference type="AlphaFoldDB" id="A0AAQ4DHW3"/>
<feature type="domain" description="TRAF-type" evidence="6">
    <location>
        <begin position="88"/>
        <end position="138"/>
    </location>
</feature>
<feature type="region of interest" description="Disordered" evidence="5">
    <location>
        <begin position="356"/>
        <end position="412"/>
    </location>
</feature>
<dbReference type="InterPro" id="IPR013083">
    <property type="entry name" value="Znf_RING/FYVE/PHD"/>
</dbReference>
<evidence type="ECO:0000313" key="7">
    <source>
        <dbReference type="EMBL" id="KAK8762053.1"/>
    </source>
</evidence>
<keyword evidence="3 4" id="KW-0862">Zinc</keyword>
<evidence type="ECO:0000256" key="4">
    <source>
        <dbReference type="PROSITE-ProRule" id="PRU00207"/>
    </source>
</evidence>
<evidence type="ECO:0000256" key="2">
    <source>
        <dbReference type="ARBA" id="ARBA00022771"/>
    </source>
</evidence>
<feature type="zinc finger region" description="TRAF-type" evidence="4">
    <location>
        <begin position="88"/>
        <end position="138"/>
    </location>
</feature>
<name>A0AAQ4DHW3_AMBAM</name>
<feature type="compositionally biased region" description="Basic and acidic residues" evidence="5">
    <location>
        <begin position="448"/>
        <end position="461"/>
    </location>
</feature>
<evidence type="ECO:0000256" key="3">
    <source>
        <dbReference type="ARBA" id="ARBA00022833"/>
    </source>
</evidence>
<feature type="region of interest" description="Disordered" evidence="5">
    <location>
        <begin position="237"/>
        <end position="264"/>
    </location>
</feature>
<protein>
    <recommendedName>
        <fullName evidence="6">TRAF-type domain-containing protein</fullName>
    </recommendedName>
</protein>
<dbReference type="Proteomes" id="UP001321473">
    <property type="component" value="Unassembled WGS sequence"/>
</dbReference>
<dbReference type="PROSITE" id="PS50145">
    <property type="entry name" value="ZF_TRAF"/>
    <property type="match status" value="1"/>
</dbReference>
<evidence type="ECO:0000313" key="8">
    <source>
        <dbReference type="Proteomes" id="UP001321473"/>
    </source>
</evidence>
<feature type="compositionally biased region" description="Basic and acidic residues" evidence="5">
    <location>
        <begin position="242"/>
        <end position="258"/>
    </location>
</feature>
<dbReference type="InterPro" id="IPR001293">
    <property type="entry name" value="Znf_TRAF"/>
</dbReference>
<sequence length="527" mass="58161">MFCSKCGMLSKNMFEDPKCHAFCSVCIFESSDRKKIHCKYENKEVSVDEMMPAVDIITIVMDQIVYCPNKGGDNSCERYFSLKDLEEHYLDCEETKISCLTCGDDVKGKEWGDHAKNCPQQILQCRYCVVAVPRWKLEEHERVCNENPSAIRGGSEVLKCPGDSPSALMVPSQNYAQRSVQENKSQRFKAPETKSPDVMNTNDGNKTTMCIVCNRKVKNKNMNMHLDVCIRNSSATPVNSTWKDEHTSETTKTTDHVPKLGPAQVPPVGTHEEAEKFNNFSPSKPSTFHGETQTPALVSPTTIYPRLQSGVAEESASAYWPQQSENTGGLHDYCQTPALVSPTTIYPRLQSGVAEESASAYGPQQSENTGGLHDYCQTPPQASAMPDIPIHVSAPTQESPSVYPPRESDMPRRLHDEDQITPQDYAIPVITNYVSESAQEDPSVHQPGESDRHRDDVEKNSETSVVGSVASSFEEFSASEAIDDWPSHEQHPTTPAFQDGNRDRGAASPVVVSQPSSAGPATVSFTV</sequence>
<accession>A0AAQ4DHW3</accession>
<feature type="region of interest" description="Disordered" evidence="5">
    <location>
        <begin position="179"/>
        <end position="201"/>
    </location>
</feature>
<proteinExistence type="predicted"/>
<keyword evidence="1 4" id="KW-0479">Metal-binding</keyword>
<dbReference type="Gene3D" id="3.30.40.10">
    <property type="entry name" value="Zinc/RING finger domain, C3HC4 (zinc finger)"/>
    <property type="match status" value="1"/>
</dbReference>
<dbReference type="GO" id="GO:0008270">
    <property type="term" value="F:zinc ion binding"/>
    <property type="evidence" value="ECO:0007669"/>
    <property type="project" value="UniProtKB-KW"/>
</dbReference>
<feature type="compositionally biased region" description="Low complexity" evidence="5">
    <location>
        <begin position="506"/>
        <end position="521"/>
    </location>
</feature>
<evidence type="ECO:0000256" key="5">
    <source>
        <dbReference type="SAM" id="MobiDB-lite"/>
    </source>
</evidence>
<gene>
    <name evidence="7" type="ORF">V5799_026684</name>
</gene>
<feature type="compositionally biased region" description="Low complexity" evidence="5">
    <location>
        <begin position="464"/>
        <end position="480"/>
    </location>
</feature>
<feature type="region of interest" description="Disordered" evidence="5">
    <location>
        <begin position="436"/>
        <end position="527"/>
    </location>
</feature>
<evidence type="ECO:0000256" key="1">
    <source>
        <dbReference type="ARBA" id="ARBA00022723"/>
    </source>
</evidence>
<organism evidence="7 8">
    <name type="scientific">Amblyomma americanum</name>
    <name type="common">Lone star tick</name>
    <dbReference type="NCBI Taxonomy" id="6943"/>
    <lineage>
        <taxon>Eukaryota</taxon>
        <taxon>Metazoa</taxon>
        <taxon>Ecdysozoa</taxon>
        <taxon>Arthropoda</taxon>
        <taxon>Chelicerata</taxon>
        <taxon>Arachnida</taxon>
        <taxon>Acari</taxon>
        <taxon>Parasitiformes</taxon>
        <taxon>Ixodida</taxon>
        <taxon>Ixodoidea</taxon>
        <taxon>Ixodidae</taxon>
        <taxon>Amblyomminae</taxon>
        <taxon>Amblyomma</taxon>
    </lineage>
</organism>
<keyword evidence="8" id="KW-1185">Reference proteome</keyword>
<evidence type="ECO:0000259" key="6">
    <source>
        <dbReference type="PROSITE" id="PS50145"/>
    </source>
</evidence>
<comment type="caution">
    <text evidence="7">The sequence shown here is derived from an EMBL/GenBank/DDBJ whole genome shotgun (WGS) entry which is preliminary data.</text>
</comment>
<keyword evidence="2 4" id="KW-0863">Zinc-finger</keyword>
<reference evidence="7 8" key="1">
    <citation type="journal article" date="2023" name="Arcadia Sci">
        <title>De novo assembly of a long-read Amblyomma americanum tick genome.</title>
        <authorList>
            <person name="Chou S."/>
            <person name="Poskanzer K.E."/>
            <person name="Rollins M."/>
            <person name="Thuy-Boun P.S."/>
        </authorList>
    </citation>
    <scope>NUCLEOTIDE SEQUENCE [LARGE SCALE GENOMIC DNA]</scope>
    <source>
        <strain evidence="7">F_SG_1</strain>
        <tissue evidence="7">Salivary glands</tissue>
    </source>
</reference>
<dbReference type="EMBL" id="JARKHS020030539">
    <property type="protein sequence ID" value="KAK8762053.1"/>
    <property type="molecule type" value="Genomic_DNA"/>
</dbReference>